<evidence type="ECO:0000256" key="1">
    <source>
        <dbReference type="SAM" id="Phobius"/>
    </source>
</evidence>
<gene>
    <name evidence="3" type="ORF">ACJDT4_01410</name>
</gene>
<keyword evidence="1" id="KW-0812">Transmembrane</keyword>
<name>A0ABW8TBP8_9CLOT</name>
<dbReference type="RefSeq" id="WP_406785740.1">
    <property type="nucleotide sequence ID" value="NZ_JBJIAA010000001.1"/>
</dbReference>
<reference evidence="3 4" key="1">
    <citation type="submission" date="2024-11" db="EMBL/GenBank/DDBJ databases">
        <authorList>
            <person name="Heng Y.C."/>
            <person name="Lim A.C.H."/>
            <person name="Lee J.K.Y."/>
            <person name="Kittelmann S."/>
        </authorList>
    </citation>
    <scope>NUCLEOTIDE SEQUENCE [LARGE SCALE GENOMIC DNA]</scope>
    <source>
        <strain evidence="3 4">WILCCON 0114</strain>
    </source>
</reference>
<dbReference type="PROSITE" id="PS50106">
    <property type="entry name" value="PDZ"/>
    <property type="match status" value="1"/>
</dbReference>
<sequence length="425" mass="47478">MNIIMNTLIALSRAILSPSYVLILIIMAVIFYRRNRKTTLMQKMIIGDSLKSPLELTLSQILLGMLAGMLGSVLLSYFGVVFKDDGAIFLLFIISIFLMLLKSRFICFSYSGALLGIASLTISSMASDGINVSYISYLQVDVNMLMALIAILHIVEGILVLLDGKSGVIPVFTNRNNNIIGGFAFKRYWLLPVAMLFMLGNQNLMYSPQMSAVQIWSFIKGNSLSILKDSIIGFGAFYGVLGYSTYTFTKTKNEKIVSSGLSIIFYGTILLILSLILKYNIFEQLLLCVLAPVMHEIMLRFQMYMEMSGKPRYINNDEGIMVLEVAPNSPAYEMGIKSGDILVELNDTKIINEEDILKSLSNVTNYIWLKIKDVQGKLSEVSYNNMNSTKKLGLVFVPKIVPEGSRVMKIDSESFESVLEKAKKK</sequence>
<dbReference type="SUPFAM" id="SSF50156">
    <property type="entry name" value="PDZ domain-like"/>
    <property type="match status" value="1"/>
</dbReference>
<keyword evidence="4" id="KW-1185">Reference proteome</keyword>
<dbReference type="InterPro" id="IPR001478">
    <property type="entry name" value="PDZ"/>
</dbReference>
<keyword evidence="1" id="KW-1133">Transmembrane helix</keyword>
<organism evidence="3 4">
    <name type="scientific">Clostridium neuense</name>
    <dbReference type="NCBI Taxonomy" id="1728934"/>
    <lineage>
        <taxon>Bacteria</taxon>
        <taxon>Bacillati</taxon>
        <taxon>Bacillota</taxon>
        <taxon>Clostridia</taxon>
        <taxon>Eubacteriales</taxon>
        <taxon>Clostridiaceae</taxon>
        <taxon>Clostridium</taxon>
    </lineage>
</organism>
<comment type="caution">
    <text evidence="3">The sequence shown here is derived from an EMBL/GenBank/DDBJ whole genome shotgun (WGS) entry which is preliminary data.</text>
</comment>
<feature type="domain" description="PDZ" evidence="2">
    <location>
        <begin position="319"/>
        <end position="375"/>
    </location>
</feature>
<dbReference type="Proteomes" id="UP001623592">
    <property type="component" value="Unassembled WGS sequence"/>
</dbReference>
<dbReference type="Gene3D" id="2.30.42.10">
    <property type="match status" value="1"/>
</dbReference>
<dbReference type="Pfam" id="PF17820">
    <property type="entry name" value="PDZ_6"/>
    <property type="match status" value="1"/>
</dbReference>
<dbReference type="InterPro" id="IPR041489">
    <property type="entry name" value="PDZ_6"/>
</dbReference>
<feature type="transmembrane region" description="Helical" evidence="1">
    <location>
        <begin position="142"/>
        <end position="162"/>
    </location>
</feature>
<feature type="transmembrane region" description="Helical" evidence="1">
    <location>
        <begin position="54"/>
        <end position="80"/>
    </location>
</feature>
<evidence type="ECO:0000313" key="3">
    <source>
        <dbReference type="EMBL" id="MFL0249065.1"/>
    </source>
</evidence>
<feature type="transmembrane region" description="Helical" evidence="1">
    <location>
        <begin position="113"/>
        <end position="136"/>
    </location>
</feature>
<dbReference type="InterPro" id="IPR036034">
    <property type="entry name" value="PDZ_sf"/>
</dbReference>
<evidence type="ECO:0000313" key="4">
    <source>
        <dbReference type="Proteomes" id="UP001623592"/>
    </source>
</evidence>
<feature type="transmembrane region" description="Helical" evidence="1">
    <location>
        <begin position="226"/>
        <end position="244"/>
    </location>
</feature>
<feature type="transmembrane region" description="Helical" evidence="1">
    <location>
        <begin position="86"/>
        <end position="101"/>
    </location>
</feature>
<accession>A0ABW8TBP8</accession>
<proteinExistence type="predicted"/>
<feature type="transmembrane region" description="Helical" evidence="1">
    <location>
        <begin position="15"/>
        <end position="33"/>
    </location>
</feature>
<dbReference type="EMBL" id="JBJIAA010000001">
    <property type="protein sequence ID" value="MFL0249065.1"/>
    <property type="molecule type" value="Genomic_DNA"/>
</dbReference>
<feature type="transmembrane region" description="Helical" evidence="1">
    <location>
        <begin position="188"/>
        <end position="206"/>
    </location>
</feature>
<dbReference type="SMART" id="SM00228">
    <property type="entry name" value="PDZ"/>
    <property type="match status" value="1"/>
</dbReference>
<keyword evidence="1" id="KW-0472">Membrane</keyword>
<feature type="transmembrane region" description="Helical" evidence="1">
    <location>
        <begin position="256"/>
        <end position="276"/>
    </location>
</feature>
<evidence type="ECO:0000259" key="2">
    <source>
        <dbReference type="PROSITE" id="PS50106"/>
    </source>
</evidence>
<protein>
    <submittedName>
        <fullName evidence="3">PDZ domain-containing protein</fullName>
    </submittedName>
</protein>